<dbReference type="EMBL" id="BAAAGG010000005">
    <property type="protein sequence ID" value="GAA0755737.1"/>
    <property type="molecule type" value="Genomic_DNA"/>
</dbReference>
<name>A0ABN1K5U1_9FLAO</name>
<gene>
    <name evidence="2" type="ORF">GCM10009433_10520</name>
</gene>
<comment type="caution">
    <text evidence="2">The sequence shown here is derived from an EMBL/GenBank/DDBJ whole genome shotgun (WGS) entry which is preliminary data.</text>
</comment>
<evidence type="ECO:0000313" key="3">
    <source>
        <dbReference type="Proteomes" id="UP001500185"/>
    </source>
</evidence>
<proteinExistence type="predicted"/>
<dbReference type="Proteomes" id="UP001500185">
    <property type="component" value="Unassembled WGS sequence"/>
</dbReference>
<accession>A0ABN1K5U1</accession>
<keyword evidence="1" id="KW-0472">Membrane</keyword>
<protein>
    <recommendedName>
        <fullName evidence="4">GTP-binding protein</fullName>
    </recommendedName>
</protein>
<evidence type="ECO:0000256" key="1">
    <source>
        <dbReference type="SAM" id="Phobius"/>
    </source>
</evidence>
<sequence length="181" mass="21354">MEILFNFQPLKEFMAELINIKELNEQLQLKPSFKVEVADLNIVDQFSVKKDDFDNAIVIKRLDEHVWLSIPKKDRKYFSPRLHIEIEQKEQSCVLHCTFGPDPDLWTMFMFVHFFLGLSFTGLLVWFYTNMTLDKSNTLVYILMALIIISWIALYLFARKNRQKATPQSKQLLKALSEFIG</sequence>
<reference evidence="2 3" key="1">
    <citation type="journal article" date="2019" name="Int. J. Syst. Evol. Microbiol.">
        <title>The Global Catalogue of Microorganisms (GCM) 10K type strain sequencing project: providing services to taxonomists for standard genome sequencing and annotation.</title>
        <authorList>
            <consortium name="The Broad Institute Genomics Platform"/>
            <consortium name="The Broad Institute Genome Sequencing Center for Infectious Disease"/>
            <person name="Wu L."/>
            <person name="Ma J."/>
        </authorList>
    </citation>
    <scope>NUCLEOTIDE SEQUENCE [LARGE SCALE GENOMIC DNA]</scope>
    <source>
        <strain evidence="2 3">JCM 16231</strain>
    </source>
</reference>
<evidence type="ECO:0008006" key="4">
    <source>
        <dbReference type="Google" id="ProtNLM"/>
    </source>
</evidence>
<organism evidence="2 3">
    <name type="scientific">Psychroflexus lacisalsi</name>
    <dbReference type="NCBI Taxonomy" id="503928"/>
    <lineage>
        <taxon>Bacteria</taxon>
        <taxon>Pseudomonadati</taxon>
        <taxon>Bacteroidota</taxon>
        <taxon>Flavobacteriia</taxon>
        <taxon>Flavobacteriales</taxon>
        <taxon>Flavobacteriaceae</taxon>
        <taxon>Psychroflexus</taxon>
    </lineage>
</organism>
<evidence type="ECO:0000313" key="2">
    <source>
        <dbReference type="EMBL" id="GAA0755737.1"/>
    </source>
</evidence>
<feature type="transmembrane region" description="Helical" evidence="1">
    <location>
        <begin position="105"/>
        <end position="127"/>
    </location>
</feature>
<keyword evidence="1" id="KW-1133">Transmembrane helix</keyword>
<keyword evidence="3" id="KW-1185">Reference proteome</keyword>
<feature type="transmembrane region" description="Helical" evidence="1">
    <location>
        <begin position="139"/>
        <end position="158"/>
    </location>
</feature>
<keyword evidence="1" id="KW-0812">Transmembrane</keyword>